<evidence type="ECO:0000256" key="1">
    <source>
        <dbReference type="SAM" id="MobiDB-lite"/>
    </source>
</evidence>
<comment type="caution">
    <text evidence="2">The sequence shown here is derived from an EMBL/GenBank/DDBJ whole genome shotgun (WGS) entry which is preliminary data.</text>
</comment>
<keyword evidence="3" id="KW-1185">Reference proteome</keyword>
<accession>A0AAD4F725</accession>
<feature type="compositionally biased region" description="Basic and acidic residues" evidence="1">
    <location>
        <begin position="89"/>
        <end position="100"/>
    </location>
</feature>
<gene>
    <name evidence="2" type="ORF">NEMBOFW57_003002</name>
</gene>
<protein>
    <submittedName>
        <fullName evidence="2">Uncharacterized protein</fullName>
    </submittedName>
</protein>
<feature type="compositionally biased region" description="Polar residues" evidence="1">
    <location>
        <begin position="193"/>
        <end position="214"/>
    </location>
</feature>
<feature type="region of interest" description="Disordered" evidence="1">
    <location>
        <begin position="169"/>
        <end position="254"/>
    </location>
</feature>
<dbReference type="AlphaFoldDB" id="A0AAD4F725"/>
<feature type="compositionally biased region" description="Polar residues" evidence="1">
    <location>
        <begin position="236"/>
        <end position="247"/>
    </location>
</feature>
<dbReference type="EMBL" id="JAHCVI010000001">
    <property type="protein sequence ID" value="KAG7292957.1"/>
    <property type="molecule type" value="Genomic_DNA"/>
</dbReference>
<reference evidence="2" key="1">
    <citation type="submission" date="2023-02" db="EMBL/GenBank/DDBJ databases">
        <authorList>
            <person name="Palmer J.M."/>
        </authorList>
    </citation>
    <scope>NUCLEOTIDE SEQUENCE</scope>
    <source>
        <strain evidence="2">FW57</strain>
    </source>
</reference>
<organism evidence="2 3">
    <name type="scientific">Staphylotrichum longicolle</name>
    <dbReference type="NCBI Taxonomy" id="669026"/>
    <lineage>
        <taxon>Eukaryota</taxon>
        <taxon>Fungi</taxon>
        <taxon>Dikarya</taxon>
        <taxon>Ascomycota</taxon>
        <taxon>Pezizomycotina</taxon>
        <taxon>Sordariomycetes</taxon>
        <taxon>Sordariomycetidae</taxon>
        <taxon>Sordariales</taxon>
        <taxon>Chaetomiaceae</taxon>
        <taxon>Staphylotrichum</taxon>
    </lineage>
</organism>
<feature type="region of interest" description="Disordered" evidence="1">
    <location>
        <begin position="89"/>
        <end position="138"/>
    </location>
</feature>
<feature type="region of interest" description="Disordered" evidence="1">
    <location>
        <begin position="1"/>
        <end position="36"/>
    </location>
</feature>
<dbReference type="Proteomes" id="UP001197093">
    <property type="component" value="Unassembled WGS sequence"/>
</dbReference>
<proteinExistence type="predicted"/>
<name>A0AAD4F725_9PEZI</name>
<sequence>MSYHRPDFIDVRSKSQASVGRPLRSPRLHVAGEAPPELSPLDAFALQSRLLAKQLEDSTKQGRRMSRLPPLTLESPLIVQGRSEYFRSLSHDSASDDEHPPLQNVGLGLNPEVDDDLTNRPRSMHPRLSQIPPTPDESIPVPAVPKTHANFSKARQASLVSADGGFFGVGARRERSPSPMGTGLSPGKHIEGRSTTQDSLHQQSPVARSITSSPERIAKNSFDATGLIPPRPMFTKRTSSLMSSPLESTDEEGISTLSTSMHSQTTTLSSNSAVQLFRESPIRGFSATSASPE</sequence>
<feature type="compositionally biased region" description="Basic and acidic residues" evidence="1">
    <location>
        <begin position="1"/>
        <end position="13"/>
    </location>
</feature>
<evidence type="ECO:0000313" key="2">
    <source>
        <dbReference type="EMBL" id="KAG7292957.1"/>
    </source>
</evidence>
<evidence type="ECO:0000313" key="3">
    <source>
        <dbReference type="Proteomes" id="UP001197093"/>
    </source>
</evidence>